<dbReference type="InterPro" id="IPR046357">
    <property type="entry name" value="PPIase_dom_sf"/>
</dbReference>
<feature type="signal peptide" evidence="7">
    <location>
        <begin position="1"/>
        <end position="18"/>
    </location>
</feature>
<organism evidence="9 10">
    <name type="scientific">Rathayibacter festucae DSM 15932</name>
    <dbReference type="NCBI Taxonomy" id="1328866"/>
    <lineage>
        <taxon>Bacteria</taxon>
        <taxon>Bacillati</taxon>
        <taxon>Actinomycetota</taxon>
        <taxon>Actinomycetes</taxon>
        <taxon>Micrococcales</taxon>
        <taxon>Microbacteriaceae</taxon>
        <taxon>Rathayibacter</taxon>
    </lineage>
</organism>
<dbReference type="PANTHER" id="PTHR43811">
    <property type="entry name" value="FKBP-TYPE PEPTIDYL-PROLYL CIS-TRANS ISOMERASE FKPA"/>
    <property type="match status" value="1"/>
</dbReference>
<feature type="domain" description="PPIase FKBP-type" evidence="8">
    <location>
        <begin position="236"/>
        <end position="324"/>
    </location>
</feature>
<evidence type="ECO:0000256" key="1">
    <source>
        <dbReference type="ARBA" id="ARBA00000971"/>
    </source>
</evidence>
<sequence>MRRTLAILAVLGASLGLAACTPGTPGTPEATPSASPTPLSCISSGDASEAVDAAGDFGTKPVTVFPTPMSVDATEGTTVIDGTGETVAEGDTVLVDYTLYNGTSGAEFSASSYASGGRAAFEVDTEQYLAGLVKAVNCATVGSRVVAVVPPADAFGDAGSTDLGIAADDSIVMVIDVEGIVPSAATGEPQAPVDGLPTVALAEDGAPTVTIPATDPPAELQLEVLKKGDGQTVADGDSLIVQYQGVVWGTGEVFDQSWGKGTPASFGTGDVIEGFKEAVVGQTVGSQVLVVIPPDKGYGEAGNANAGISGTDTLVFVVDILAVS</sequence>
<evidence type="ECO:0000256" key="2">
    <source>
        <dbReference type="ARBA" id="ARBA00006577"/>
    </source>
</evidence>
<evidence type="ECO:0000256" key="6">
    <source>
        <dbReference type="PROSITE-ProRule" id="PRU00277"/>
    </source>
</evidence>
<evidence type="ECO:0000256" key="5">
    <source>
        <dbReference type="ARBA" id="ARBA00023235"/>
    </source>
</evidence>
<dbReference type="SUPFAM" id="SSF54534">
    <property type="entry name" value="FKBP-like"/>
    <property type="match status" value="2"/>
</dbReference>
<dbReference type="PROSITE" id="PS50059">
    <property type="entry name" value="FKBP_PPIASE"/>
    <property type="match status" value="2"/>
</dbReference>
<comment type="catalytic activity">
    <reaction evidence="1 6">
        <text>[protein]-peptidylproline (omega=180) = [protein]-peptidylproline (omega=0)</text>
        <dbReference type="Rhea" id="RHEA:16237"/>
        <dbReference type="Rhea" id="RHEA-COMP:10747"/>
        <dbReference type="Rhea" id="RHEA-COMP:10748"/>
        <dbReference type="ChEBI" id="CHEBI:83833"/>
        <dbReference type="ChEBI" id="CHEBI:83834"/>
        <dbReference type="EC" id="5.2.1.8"/>
    </reaction>
</comment>
<dbReference type="PROSITE" id="PS51257">
    <property type="entry name" value="PROKAR_LIPOPROTEIN"/>
    <property type="match status" value="1"/>
</dbReference>
<dbReference type="RefSeq" id="WP_123445526.1">
    <property type="nucleotide sequence ID" value="NZ_CP028137.1"/>
</dbReference>
<gene>
    <name evidence="9" type="ORF">C1I64_03465</name>
</gene>
<dbReference type="EC" id="5.2.1.8" evidence="3 6"/>
<feature type="chain" id="PRO_5039464856" description="peptidylprolyl isomerase" evidence="7">
    <location>
        <begin position="19"/>
        <end position="324"/>
    </location>
</feature>
<evidence type="ECO:0000259" key="8">
    <source>
        <dbReference type="PROSITE" id="PS50059"/>
    </source>
</evidence>
<dbReference type="EMBL" id="CP028137">
    <property type="protein sequence ID" value="AZZ51195.1"/>
    <property type="molecule type" value="Genomic_DNA"/>
</dbReference>
<accession>A0A3T0SY40</accession>
<proteinExistence type="inferred from homology"/>
<evidence type="ECO:0000256" key="4">
    <source>
        <dbReference type="ARBA" id="ARBA00023110"/>
    </source>
</evidence>
<keyword evidence="4 6" id="KW-0697">Rotamase</keyword>
<protein>
    <recommendedName>
        <fullName evidence="3 6">peptidylprolyl isomerase</fullName>
        <ecNumber evidence="3 6">5.2.1.8</ecNumber>
    </recommendedName>
</protein>
<evidence type="ECO:0000313" key="10">
    <source>
        <dbReference type="Proteomes" id="UP000285317"/>
    </source>
</evidence>
<dbReference type="Proteomes" id="UP000285317">
    <property type="component" value="Chromosome"/>
</dbReference>
<evidence type="ECO:0000256" key="3">
    <source>
        <dbReference type="ARBA" id="ARBA00013194"/>
    </source>
</evidence>
<evidence type="ECO:0000256" key="7">
    <source>
        <dbReference type="SAM" id="SignalP"/>
    </source>
</evidence>
<keyword evidence="7" id="KW-0732">Signal</keyword>
<dbReference type="PANTHER" id="PTHR43811:SF19">
    <property type="entry name" value="39 KDA FK506-BINDING NUCLEAR PROTEIN"/>
    <property type="match status" value="1"/>
</dbReference>
<dbReference type="Pfam" id="PF00254">
    <property type="entry name" value="FKBP_C"/>
    <property type="match status" value="2"/>
</dbReference>
<reference evidence="9 10" key="1">
    <citation type="submission" date="2018-03" db="EMBL/GenBank/DDBJ databases">
        <title>Bacteriophage NCPPB3778 and a type I-E CRISPR drive the evolution of the US Biological Select Agent, Rathayibacter toxicus.</title>
        <authorList>
            <person name="Davis E.W.II."/>
            <person name="Tabima J.F."/>
            <person name="Weisberg A.J."/>
            <person name="Dantas Lopes L."/>
            <person name="Wiseman M.S."/>
            <person name="Wiseman M.S."/>
            <person name="Pupko T."/>
            <person name="Belcher M.S."/>
            <person name="Sechler A.J."/>
            <person name="Tancos M.A."/>
            <person name="Schroeder B.K."/>
            <person name="Murray T.D."/>
            <person name="Luster D.G."/>
            <person name="Schneider W.L."/>
            <person name="Rogers E."/>
            <person name="Andreote F.D."/>
            <person name="Grunwald N.J."/>
            <person name="Putnam M.L."/>
            <person name="Chang J.H."/>
        </authorList>
    </citation>
    <scope>NUCLEOTIDE SEQUENCE [LARGE SCALE GENOMIC DNA]</scope>
    <source>
        <strain evidence="9 10">DSM 15932</strain>
    </source>
</reference>
<dbReference type="InterPro" id="IPR001179">
    <property type="entry name" value="PPIase_FKBP_dom"/>
</dbReference>
<comment type="similarity">
    <text evidence="2">Belongs to the FKBP-type PPIase family.</text>
</comment>
<name>A0A3T0SY40_9MICO</name>
<keyword evidence="5 6" id="KW-0413">Isomerase</keyword>
<feature type="domain" description="PPIase FKBP-type" evidence="8">
    <location>
        <begin position="90"/>
        <end position="181"/>
    </location>
</feature>
<evidence type="ECO:0000313" key="9">
    <source>
        <dbReference type="EMBL" id="AZZ51195.1"/>
    </source>
</evidence>
<dbReference type="AlphaFoldDB" id="A0A3T0SY40"/>
<dbReference type="KEGG" id="rfs:C1I64_03465"/>
<dbReference type="GO" id="GO:0003755">
    <property type="term" value="F:peptidyl-prolyl cis-trans isomerase activity"/>
    <property type="evidence" value="ECO:0007669"/>
    <property type="project" value="UniProtKB-KW"/>
</dbReference>
<dbReference type="Gene3D" id="3.10.50.40">
    <property type="match status" value="2"/>
</dbReference>